<dbReference type="Proteomes" id="UP001652740">
    <property type="component" value="Unplaced"/>
</dbReference>
<evidence type="ECO:0000313" key="2">
    <source>
        <dbReference type="Proteomes" id="UP001652740"/>
    </source>
</evidence>
<dbReference type="InParanoid" id="A0A6J1WIK4"/>
<dbReference type="AlphaFoldDB" id="A0A6J1WIK4"/>
<dbReference type="GeneID" id="113514371"/>
<feature type="domain" description="HAUS augmin-like complex subunit 6 N-terminal" evidence="1">
    <location>
        <begin position="20"/>
        <end position="203"/>
    </location>
</feature>
<dbReference type="KEGG" id="gmw:113514371"/>
<dbReference type="Pfam" id="PF14661">
    <property type="entry name" value="HAUS6_N"/>
    <property type="match status" value="1"/>
</dbReference>
<dbReference type="RefSeq" id="XP_026754250.2">
    <property type="nucleotide sequence ID" value="XM_026898449.3"/>
</dbReference>
<keyword evidence="2" id="KW-1185">Reference proteome</keyword>
<dbReference type="InterPro" id="IPR028163">
    <property type="entry name" value="HAUS_6_N"/>
</dbReference>
<name>A0A6J1WIK4_GALME</name>
<proteinExistence type="predicted"/>
<gene>
    <name evidence="3" type="primary">LOC113514371</name>
</gene>
<reference evidence="3" key="1">
    <citation type="submission" date="2025-08" db="UniProtKB">
        <authorList>
            <consortium name="RefSeq"/>
        </authorList>
    </citation>
    <scope>IDENTIFICATION</scope>
    <source>
        <tissue evidence="3">Whole larvae</tissue>
    </source>
</reference>
<sequence>MSTIVMQRDLVVTLKKETCLNVGILSKLQLMPTDLSRLIFKENALEKPTQNLFNHLTYYLVSIIDSKVSVAFSWPLYDSKTERTYRNQLSVFINDYSSKGLLSPVMSSYLVNPGCFKVTILIFQLSQLAVQRVLLNKMNRNRQKELYDKMTEKYKRSNKGFLENIEVETETMLSKFSNYLLKRKAMEEIAGIFRKKITEMETKLLLLNVQQYIDDLVDKYVENHPLDECMKTEILKIKNIHTHSKYFDLWLDEVDEIMNKLETKWVNKILPLLEISERARCNTEALIARHTGEADKNSYMIEYTSSNEINTIELQDQVNSEQKYILKNIVKNDRLNFPNLIRGFLISIYFMLKNTEIGDEIYKFNEYLEDGSRNFSEIVSAMKVLLERVMNAEARLESSSVLFSPSFSMKDVSEIPPLPDLSDLKANKDLHCQIIFDTLTPFSISKHQFNLHRKNFNSFARPQTKSLLSGPFHQLPRDDFLKSLISCRVSSYDRLNSNFHNMSVISQNYRGNETIAECSSGFTKQQIARLLSTKKSSSTKKFKCSVQRPNINIKKGALFNESNVSNENGLYRSYSSPNLFENREKKSHSKLGKRKLSIMQEDMPSLLEVSGIAMLESDNSYGTPDGNNINNKEKSVTHLPAISISPAPEAKVNNILRENKIDFNGELTENSVQTVLIEDQRKSIELKEESKSETPKTDSQLIRRTSSLEKIINRFKKVRANVVSDTSKSDEFKTIVEEKENFNSVNVDVFTANRILLPDLLSPSCSIVKKSTEFVDTSSFDIDEKECRRPRESLGMALGVDKTFLDQFDLID</sequence>
<evidence type="ECO:0000259" key="1">
    <source>
        <dbReference type="Pfam" id="PF14661"/>
    </source>
</evidence>
<organism evidence="2 3">
    <name type="scientific">Galleria mellonella</name>
    <name type="common">Greater wax moth</name>
    <dbReference type="NCBI Taxonomy" id="7137"/>
    <lineage>
        <taxon>Eukaryota</taxon>
        <taxon>Metazoa</taxon>
        <taxon>Ecdysozoa</taxon>
        <taxon>Arthropoda</taxon>
        <taxon>Hexapoda</taxon>
        <taxon>Insecta</taxon>
        <taxon>Pterygota</taxon>
        <taxon>Neoptera</taxon>
        <taxon>Endopterygota</taxon>
        <taxon>Lepidoptera</taxon>
        <taxon>Glossata</taxon>
        <taxon>Ditrysia</taxon>
        <taxon>Pyraloidea</taxon>
        <taxon>Pyralidae</taxon>
        <taxon>Galleriinae</taxon>
        <taxon>Galleria</taxon>
    </lineage>
</organism>
<protein>
    <submittedName>
        <fullName evidence="3">Uncharacterized protein LOC113514371</fullName>
    </submittedName>
</protein>
<evidence type="ECO:0000313" key="3">
    <source>
        <dbReference type="RefSeq" id="XP_026754250.2"/>
    </source>
</evidence>
<accession>A0A6J1WIK4</accession>